<dbReference type="EMBL" id="FZOF01000001">
    <property type="protein sequence ID" value="SNR84055.1"/>
    <property type="molecule type" value="Genomic_DNA"/>
</dbReference>
<proteinExistence type="predicted"/>
<evidence type="ECO:0000256" key="1">
    <source>
        <dbReference type="SAM" id="Phobius"/>
    </source>
</evidence>
<evidence type="ECO:0000313" key="2">
    <source>
        <dbReference type="EMBL" id="SNR84055.1"/>
    </source>
</evidence>
<sequence length="655" mass="68090">MNAQHATATRPRHGAPVIVDVEEAEAALVENYPHLVRLAYLTLPPSLGRHRRVLTAHTLTQGALPRSPCEPDPAVADVAGPRGTMDPAYALVRQEVLDTALAFGRERGWRGRLRRTLVGGPAPYVLGLRLHTKATGTDEAELDRALSGLNAAGRAAYALLELERPRHADGREVRRLLVASGVADPRGALKAAKAVPEGLLLGGSGFDPCTVHARPTDLLRRRQHVRVGLIAAGAIAVTATLVAVLTGGQDPYAAGGSPGAYGSAGLLDPAKLVRVKDTAWTRASRVDFTAWPTRGGRAGDRALLGRAMAVWAQPSARVSVSATKGTAEGLPAQQPQLLYAGDVDAATVVLMYDGLRLVRYAEPRDGGGTAALDFARVDGAGATTAAVVLGRTDGNTRFLTAPWVAEAASRDLRDPGRAPAKLDRTADGVTEPVRMPGADSRPGVCGDTWPALQFRAAGGLGADRPFLLTDLGDLVPAHLTYQPPAGGTPLEATGPTALAYMARTACNLSSMSGLGTRSVNVWRYATHGLPENNGQASWVCARADTWRGTDGRALALFLPPVSEPGTPGAPVGQSGRDGGACGRGVPRVLAGALWKSTAGHWYLLAAGSRDVTRIKATGGVTGTSKGPTMAVRAEQGARAELSAVLDSGAALTTLR</sequence>
<dbReference type="Proteomes" id="UP000198280">
    <property type="component" value="Unassembled WGS sequence"/>
</dbReference>
<protein>
    <submittedName>
        <fullName evidence="2">Uncharacterized protein</fullName>
    </submittedName>
</protein>
<keyword evidence="1" id="KW-0812">Transmembrane</keyword>
<reference evidence="2 3" key="1">
    <citation type="submission" date="2017-06" db="EMBL/GenBank/DDBJ databases">
        <authorList>
            <person name="Kim H.J."/>
            <person name="Triplett B.A."/>
        </authorList>
    </citation>
    <scope>NUCLEOTIDE SEQUENCE [LARGE SCALE GENOMIC DNA]</scope>
    <source>
        <strain evidence="2 3">CGMCC 4.1858</strain>
    </source>
</reference>
<keyword evidence="1" id="KW-1133">Transmembrane helix</keyword>
<feature type="transmembrane region" description="Helical" evidence="1">
    <location>
        <begin position="227"/>
        <end position="248"/>
    </location>
</feature>
<keyword evidence="3" id="KW-1185">Reference proteome</keyword>
<dbReference type="RefSeq" id="WP_089221795.1">
    <property type="nucleotide sequence ID" value="NZ_FZOF01000001.1"/>
</dbReference>
<name>A0A238ZKX9_9ACTN</name>
<evidence type="ECO:0000313" key="3">
    <source>
        <dbReference type="Proteomes" id="UP000198280"/>
    </source>
</evidence>
<accession>A0A238ZKX9</accession>
<dbReference type="OrthoDB" id="3932808at2"/>
<organism evidence="2 3">
    <name type="scientific">Actinacidiphila glaucinigra</name>
    <dbReference type="NCBI Taxonomy" id="235986"/>
    <lineage>
        <taxon>Bacteria</taxon>
        <taxon>Bacillati</taxon>
        <taxon>Actinomycetota</taxon>
        <taxon>Actinomycetes</taxon>
        <taxon>Kitasatosporales</taxon>
        <taxon>Streptomycetaceae</taxon>
        <taxon>Actinacidiphila</taxon>
    </lineage>
</organism>
<gene>
    <name evidence="2" type="ORF">SAMN05216252_101368</name>
</gene>
<dbReference type="AlphaFoldDB" id="A0A238ZKX9"/>
<keyword evidence="1" id="KW-0472">Membrane</keyword>